<evidence type="ECO:0000313" key="2">
    <source>
        <dbReference type="Proteomes" id="UP000580250"/>
    </source>
</evidence>
<protein>
    <submittedName>
        <fullName evidence="1">Uncharacterized protein</fullName>
    </submittedName>
</protein>
<accession>A0A6V7VTT0</accession>
<organism evidence="1 2">
    <name type="scientific">Meloidogyne enterolobii</name>
    <name type="common">Root-knot nematode worm</name>
    <name type="synonym">Meloidogyne mayaguensis</name>
    <dbReference type="NCBI Taxonomy" id="390850"/>
    <lineage>
        <taxon>Eukaryota</taxon>
        <taxon>Metazoa</taxon>
        <taxon>Ecdysozoa</taxon>
        <taxon>Nematoda</taxon>
        <taxon>Chromadorea</taxon>
        <taxon>Rhabditida</taxon>
        <taxon>Tylenchina</taxon>
        <taxon>Tylenchomorpha</taxon>
        <taxon>Tylenchoidea</taxon>
        <taxon>Meloidogynidae</taxon>
        <taxon>Meloidogyninae</taxon>
        <taxon>Meloidogyne</taxon>
    </lineage>
</organism>
<sequence length="47" mass="5551">MKKAHYFYQLESRKIENVLLAKQQKQQIGTVIQCLNIIFVMPVTKNN</sequence>
<gene>
    <name evidence="1" type="ORF">MENT_LOCUS30300</name>
</gene>
<evidence type="ECO:0000313" key="1">
    <source>
        <dbReference type="EMBL" id="CAD2178363.1"/>
    </source>
</evidence>
<proteinExistence type="predicted"/>
<reference evidence="1 2" key="1">
    <citation type="submission" date="2020-08" db="EMBL/GenBank/DDBJ databases">
        <authorList>
            <person name="Koutsovoulos G."/>
            <person name="Danchin GJ E."/>
        </authorList>
    </citation>
    <scope>NUCLEOTIDE SEQUENCE [LARGE SCALE GENOMIC DNA]</scope>
</reference>
<comment type="caution">
    <text evidence="1">The sequence shown here is derived from an EMBL/GenBank/DDBJ whole genome shotgun (WGS) entry which is preliminary data.</text>
</comment>
<dbReference type="Proteomes" id="UP000580250">
    <property type="component" value="Unassembled WGS sequence"/>
</dbReference>
<dbReference type="AlphaFoldDB" id="A0A6V7VTT0"/>
<name>A0A6V7VTT0_MELEN</name>
<dbReference type="EMBL" id="CAJEWN010000317">
    <property type="protein sequence ID" value="CAD2178363.1"/>
    <property type="molecule type" value="Genomic_DNA"/>
</dbReference>